<dbReference type="InterPro" id="IPR006976">
    <property type="entry name" value="VanZ-like"/>
</dbReference>
<accession>A0A4P6YWB1</accession>
<feature type="domain" description="VanZ-like" evidence="2">
    <location>
        <begin position="55"/>
        <end position="190"/>
    </location>
</feature>
<reference evidence="4" key="1">
    <citation type="submission" date="2019-03" db="EMBL/GenBank/DDBJ databases">
        <title>Weissella sp. 26KH-42 Genome sequencing.</title>
        <authorList>
            <person name="Heo J."/>
            <person name="Kim S.-J."/>
            <person name="Kim J.-S."/>
            <person name="Hong S.-B."/>
            <person name="Kwon S.-W."/>
        </authorList>
    </citation>
    <scope>NUCLEOTIDE SEQUENCE [LARGE SCALE GENOMIC DNA]</scope>
    <source>
        <strain evidence="4">26KH-42</strain>
    </source>
</reference>
<evidence type="ECO:0000259" key="2">
    <source>
        <dbReference type="Pfam" id="PF04892"/>
    </source>
</evidence>
<evidence type="ECO:0000313" key="3">
    <source>
        <dbReference type="EMBL" id="QBO37037.1"/>
    </source>
</evidence>
<feature type="transmembrane region" description="Helical" evidence="1">
    <location>
        <begin position="49"/>
        <end position="72"/>
    </location>
</feature>
<keyword evidence="1" id="KW-0472">Membrane</keyword>
<keyword evidence="4" id="KW-1185">Reference proteome</keyword>
<evidence type="ECO:0000256" key="1">
    <source>
        <dbReference type="SAM" id="Phobius"/>
    </source>
</evidence>
<dbReference type="EMBL" id="CP037940">
    <property type="protein sequence ID" value="QBO37037.1"/>
    <property type="molecule type" value="Genomic_DNA"/>
</dbReference>
<protein>
    <recommendedName>
        <fullName evidence="2">VanZ-like domain-containing protein</fullName>
    </recommendedName>
</protein>
<dbReference type="PANTHER" id="PTHR36834">
    <property type="entry name" value="MEMBRANE PROTEIN-RELATED"/>
    <property type="match status" value="1"/>
</dbReference>
<feature type="transmembrane region" description="Helical" evidence="1">
    <location>
        <begin position="20"/>
        <end position="37"/>
    </location>
</feature>
<dbReference type="Pfam" id="PF04892">
    <property type="entry name" value="VanZ"/>
    <property type="match status" value="1"/>
</dbReference>
<proteinExistence type="predicted"/>
<feature type="transmembrane region" description="Helical" evidence="1">
    <location>
        <begin position="142"/>
        <end position="162"/>
    </location>
</feature>
<evidence type="ECO:0000313" key="4">
    <source>
        <dbReference type="Proteomes" id="UP000292886"/>
    </source>
</evidence>
<feature type="transmembrane region" description="Helical" evidence="1">
    <location>
        <begin position="174"/>
        <end position="194"/>
    </location>
</feature>
<keyword evidence="1" id="KW-1133">Transmembrane helix</keyword>
<dbReference type="OrthoDB" id="4822551at2"/>
<sequence length="203" mass="23281">MEFHIKGQTFRPDIILGDNTLLVIAVGLFIITAVISLKHRHPQLRWLRIGVWAIFYAYFVMVLSFTVFPIGIFTHSGQTFAQVGYGHVPYWEVHPFRILKYVTTNEVAAYNIIGNSVMLVPLVSMFALLFKRFVKLPWMLGLALLASLLVESTQFVLTYFYMNARTFDLMDITSNTLGGFILGAGLYHVIRWIFPKTVQKLQK</sequence>
<keyword evidence="1" id="KW-0812">Transmembrane</keyword>
<dbReference type="Proteomes" id="UP000292886">
    <property type="component" value="Chromosome"/>
</dbReference>
<dbReference type="AlphaFoldDB" id="A0A4P6YWB1"/>
<gene>
    <name evidence="3" type="ORF">EQG49_11530</name>
</gene>
<dbReference type="PANTHER" id="PTHR36834:SF1">
    <property type="entry name" value="INTEGRAL MEMBRANE PROTEIN"/>
    <property type="match status" value="1"/>
</dbReference>
<dbReference type="KEGG" id="wei:EQG49_11530"/>
<name>A0A4P6YWB1_9LACO</name>
<dbReference type="InterPro" id="IPR053150">
    <property type="entry name" value="Teicoplanin_resist-assoc"/>
</dbReference>
<organism evidence="3 4">
    <name type="scientific">Periweissella cryptocerci</name>
    <dbReference type="NCBI Taxonomy" id="2506420"/>
    <lineage>
        <taxon>Bacteria</taxon>
        <taxon>Bacillati</taxon>
        <taxon>Bacillota</taxon>
        <taxon>Bacilli</taxon>
        <taxon>Lactobacillales</taxon>
        <taxon>Lactobacillaceae</taxon>
        <taxon>Periweissella</taxon>
    </lineage>
</organism>
<dbReference type="RefSeq" id="WP_133364114.1">
    <property type="nucleotide sequence ID" value="NZ_CP037940.1"/>
</dbReference>
<feature type="transmembrane region" description="Helical" evidence="1">
    <location>
        <begin position="108"/>
        <end position="130"/>
    </location>
</feature>